<keyword evidence="2" id="KW-1185">Reference proteome</keyword>
<evidence type="ECO:0000313" key="1">
    <source>
        <dbReference type="EMBL" id="KAG8200934.1"/>
    </source>
</evidence>
<organism evidence="1 2">
    <name type="scientific">Oedothorax gibbosus</name>
    <dbReference type="NCBI Taxonomy" id="931172"/>
    <lineage>
        <taxon>Eukaryota</taxon>
        <taxon>Metazoa</taxon>
        <taxon>Ecdysozoa</taxon>
        <taxon>Arthropoda</taxon>
        <taxon>Chelicerata</taxon>
        <taxon>Arachnida</taxon>
        <taxon>Araneae</taxon>
        <taxon>Araneomorphae</taxon>
        <taxon>Entelegynae</taxon>
        <taxon>Araneoidea</taxon>
        <taxon>Linyphiidae</taxon>
        <taxon>Erigoninae</taxon>
        <taxon>Oedothorax</taxon>
    </lineage>
</organism>
<protein>
    <submittedName>
        <fullName evidence="1">Uncharacterized protein</fullName>
    </submittedName>
</protein>
<name>A0AAV6VZ03_9ARAC</name>
<reference evidence="1 2" key="1">
    <citation type="journal article" date="2022" name="Nat. Ecol. Evol.">
        <title>A masculinizing supergene underlies an exaggerated male reproductive morph in a spider.</title>
        <authorList>
            <person name="Hendrickx F."/>
            <person name="De Corte Z."/>
            <person name="Sonet G."/>
            <person name="Van Belleghem S.M."/>
            <person name="Kostlbacher S."/>
            <person name="Vangestel C."/>
        </authorList>
    </citation>
    <scope>NUCLEOTIDE SEQUENCE [LARGE SCALE GENOMIC DNA]</scope>
    <source>
        <strain evidence="1">W744_W776</strain>
    </source>
</reference>
<dbReference type="EMBL" id="JAFNEN010000011">
    <property type="protein sequence ID" value="KAG8200934.1"/>
    <property type="molecule type" value="Genomic_DNA"/>
</dbReference>
<dbReference type="AlphaFoldDB" id="A0AAV6VZ03"/>
<dbReference type="Proteomes" id="UP000827092">
    <property type="component" value="Unassembled WGS sequence"/>
</dbReference>
<accession>A0AAV6VZ03</accession>
<evidence type="ECO:0000313" key="2">
    <source>
        <dbReference type="Proteomes" id="UP000827092"/>
    </source>
</evidence>
<gene>
    <name evidence="1" type="ORF">JTE90_020573</name>
</gene>
<sequence>MTPYPKRQLHTTDCCLVEKQKAKVAKSRKRGMECQIARRNANRRCFLLIGSPSQGSNPSTQDINTSGCLVLGE</sequence>
<proteinExistence type="predicted"/>
<comment type="caution">
    <text evidence="1">The sequence shown here is derived from an EMBL/GenBank/DDBJ whole genome shotgun (WGS) entry which is preliminary data.</text>
</comment>